<feature type="non-terminal residue" evidence="2">
    <location>
        <position position="1"/>
    </location>
</feature>
<name>A0A0B7BC05_9EUPU</name>
<gene>
    <name evidence="2" type="primary">ORF177474</name>
</gene>
<organism evidence="2">
    <name type="scientific">Arion vulgaris</name>
    <dbReference type="NCBI Taxonomy" id="1028688"/>
    <lineage>
        <taxon>Eukaryota</taxon>
        <taxon>Metazoa</taxon>
        <taxon>Spiralia</taxon>
        <taxon>Lophotrochozoa</taxon>
        <taxon>Mollusca</taxon>
        <taxon>Gastropoda</taxon>
        <taxon>Heterobranchia</taxon>
        <taxon>Euthyneura</taxon>
        <taxon>Panpulmonata</taxon>
        <taxon>Eupulmonata</taxon>
        <taxon>Stylommatophora</taxon>
        <taxon>Helicina</taxon>
        <taxon>Arionoidea</taxon>
        <taxon>Arionidae</taxon>
        <taxon>Arion</taxon>
    </lineage>
</organism>
<feature type="non-terminal residue" evidence="2">
    <location>
        <position position="99"/>
    </location>
</feature>
<dbReference type="AlphaFoldDB" id="A0A0B7BC05"/>
<evidence type="ECO:0000313" key="2">
    <source>
        <dbReference type="EMBL" id="CEK90558.1"/>
    </source>
</evidence>
<proteinExistence type="predicted"/>
<sequence length="99" mass="10807">NTCQPSCLLDCSVHVDSEPANGCLCTHLNIHKLISNKSACCLRNTSDKNGKFFNPQSDLNNSAGFSSRYFHSDKPPPHFPPPSSPLSSSSSISHLYSKR</sequence>
<reference evidence="2" key="1">
    <citation type="submission" date="2014-12" db="EMBL/GenBank/DDBJ databases">
        <title>Insight into the proteome of Arion vulgaris.</title>
        <authorList>
            <person name="Aradska J."/>
            <person name="Bulat T."/>
            <person name="Smidak R."/>
            <person name="Sarate P."/>
            <person name="Gangsoo J."/>
            <person name="Sialana F."/>
            <person name="Bilban M."/>
            <person name="Lubec G."/>
        </authorList>
    </citation>
    <scope>NUCLEOTIDE SEQUENCE</scope>
    <source>
        <tissue evidence="2">Skin</tissue>
    </source>
</reference>
<dbReference type="EMBL" id="HACG01043693">
    <property type="protein sequence ID" value="CEK90558.1"/>
    <property type="molecule type" value="Transcribed_RNA"/>
</dbReference>
<evidence type="ECO:0000256" key="1">
    <source>
        <dbReference type="SAM" id="MobiDB-lite"/>
    </source>
</evidence>
<feature type="region of interest" description="Disordered" evidence="1">
    <location>
        <begin position="64"/>
        <end position="99"/>
    </location>
</feature>
<accession>A0A0B7BC05</accession>
<protein>
    <submittedName>
        <fullName evidence="2">Uncharacterized protein</fullName>
    </submittedName>
</protein>